<dbReference type="AlphaFoldDB" id="A0A420YMS8"/>
<reference evidence="6 7" key="1">
    <citation type="submission" date="2018-08" db="EMBL/GenBank/DDBJ databases">
        <title>Draft genome of the lignicolous fungus Coniochaeta pulveracea.</title>
        <authorList>
            <person name="Borstlap C.J."/>
            <person name="De Witt R.N."/>
            <person name="Botha A."/>
            <person name="Volschenk H."/>
        </authorList>
    </citation>
    <scope>NUCLEOTIDE SEQUENCE [LARGE SCALE GENOMIC DNA]</scope>
    <source>
        <strain evidence="6 7">CAB683</strain>
    </source>
</reference>
<accession>A0A420YMS8</accession>
<dbReference type="SUPFAM" id="SSF53474">
    <property type="entry name" value="alpha/beta-Hydrolases"/>
    <property type="match status" value="1"/>
</dbReference>
<evidence type="ECO:0000259" key="5">
    <source>
        <dbReference type="PROSITE" id="PS51164"/>
    </source>
</evidence>
<keyword evidence="1" id="KW-0732">Signal</keyword>
<dbReference type="PROSITE" id="PS00562">
    <property type="entry name" value="CBM1_1"/>
    <property type="match status" value="1"/>
</dbReference>
<dbReference type="InterPro" id="IPR000675">
    <property type="entry name" value="Cutinase/axe"/>
</dbReference>
<dbReference type="InterPro" id="IPR035971">
    <property type="entry name" value="CBD_sf"/>
</dbReference>
<keyword evidence="2" id="KW-0378">Hydrolase</keyword>
<dbReference type="PROSITE" id="PS51164">
    <property type="entry name" value="CBM1_2"/>
    <property type="match status" value="1"/>
</dbReference>
<dbReference type="Proteomes" id="UP000275385">
    <property type="component" value="Unassembled WGS sequence"/>
</dbReference>
<name>A0A420YMS8_9PEZI</name>
<comment type="caution">
    <text evidence="6">The sequence shown here is derived from an EMBL/GenBank/DDBJ whole genome shotgun (WGS) entry which is preliminary data.</text>
</comment>
<gene>
    <name evidence="6" type="primary">AXE1</name>
    <name evidence="6" type="ORF">DL546_008793</name>
</gene>
<dbReference type="PANTHER" id="PTHR33630">
    <property type="entry name" value="CUTINASE RV1984C-RELATED-RELATED"/>
    <property type="match status" value="1"/>
</dbReference>
<dbReference type="OrthoDB" id="6020543at2759"/>
<dbReference type="SMART" id="SM00236">
    <property type="entry name" value="fCBD"/>
    <property type="match status" value="1"/>
</dbReference>
<dbReference type="InterPro" id="IPR000254">
    <property type="entry name" value="CBD"/>
</dbReference>
<dbReference type="Gene3D" id="3.40.50.1820">
    <property type="entry name" value="alpha/beta hydrolase"/>
    <property type="match status" value="1"/>
</dbReference>
<dbReference type="SUPFAM" id="SSF57180">
    <property type="entry name" value="Cellulose-binding domain"/>
    <property type="match status" value="1"/>
</dbReference>
<evidence type="ECO:0000256" key="1">
    <source>
        <dbReference type="ARBA" id="ARBA00022729"/>
    </source>
</evidence>
<protein>
    <submittedName>
        <fullName evidence="6">1 carbohydrate esterase</fullName>
    </submittedName>
</protein>
<evidence type="ECO:0000313" key="6">
    <source>
        <dbReference type="EMBL" id="RKU49180.1"/>
    </source>
</evidence>
<dbReference type="Pfam" id="PF00734">
    <property type="entry name" value="CBM_1"/>
    <property type="match status" value="1"/>
</dbReference>
<dbReference type="STRING" id="177199.A0A420YMS8"/>
<dbReference type="SMART" id="SM01110">
    <property type="entry name" value="Cutinase"/>
    <property type="match status" value="1"/>
</dbReference>
<sequence length="339" mass="34476">MALQSLSTPLHLLSSPVLYKSFDPFLTLHQPSSMWPSPKTAFLLLAARAALITATPVELEERQSSCPGVHVFGARETTVSPGYGSSSTVVNLVLQAYPGSTSEAISYPACGGQSSCGGVSYANSANQGTAAVASAVNSFYERCPSTQLVLVGYSQGGQIMDNAICGGGDSGAGITSTAVPISAGALAQVKAAIFMGDPRFVKGLPYEVGTCQTQGFDARPAGFNCPSASKIQSYCDSADPYCCTGNDANVHQGYGQEYGQQALAFIKSKLNASSGGGGGGSTPTTTTTASNPGQTQPSTGGGACSARYGQCGGQGWTGATCCQSGSTCKASNQWYSQCL</sequence>
<organism evidence="6 7">
    <name type="scientific">Coniochaeta pulveracea</name>
    <dbReference type="NCBI Taxonomy" id="177199"/>
    <lineage>
        <taxon>Eukaryota</taxon>
        <taxon>Fungi</taxon>
        <taxon>Dikarya</taxon>
        <taxon>Ascomycota</taxon>
        <taxon>Pezizomycotina</taxon>
        <taxon>Sordariomycetes</taxon>
        <taxon>Sordariomycetidae</taxon>
        <taxon>Coniochaetales</taxon>
        <taxon>Coniochaetaceae</taxon>
        <taxon>Coniochaeta</taxon>
    </lineage>
</organism>
<dbReference type="PANTHER" id="PTHR33630:SF13">
    <property type="entry name" value="ACETYLXYLAN ESTERASE"/>
    <property type="match status" value="1"/>
</dbReference>
<dbReference type="GO" id="GO:0005576">
    <property type="term" value="C:extracellular region"/>
    <property type="evidence" value="ECO:0007669"/>
    <property type="project" value="InterPro"/>
</dbReference>
<dbReference type="Pfam" id="PF01083">
    <property type="entry name" value="Cutinase"/>
    <property type="match status" value="1"/>
</dbReference>
<dbReference type="GO" id="GO:0005975">
    <property type="term" value="P:carbohydrate metabolic process"/>
    <property type="evidence" value="ECO:0007669"/>
    <property type="project" value="InterPro"/>
</dbReference>
<keyword evidence="7" id="KW-1185">Reference proteome</keyword>
<feature type="region of interest" description="Disordered" evidence="4">
    <location>
        <begin position="274"/>
        <end position="298"/>
    </location>
</feature>
<evidence type="ECO:0000313" key="7">
    <source>
        <dbReference type="Proteomes" id="UP000275385"/>
    </source>
</evidence>
<dbReference type="GO" id="GO:0052689">
    <property type="term" value="F:carboxylic ester hydrolase activity"/>
    <property type="evidence" value="ECO:0007669"/>
    <property type="project" value="UniProtKB-ARBA"/>
</dbReference>
<evidence type="ECO:0000256" key="3">
    <source>
        <dbReference type="ARBA" id="ARBA00023157"/>
    </source>
</evidence>
<evidence type="ECO:0000256" key="2">
    <source>
        <dbReference type="ARBA" id="ARBA00022801"/>
    </source>
</evidence>
<proteinExistence type="predicted"/>
<feature type="compositionally biased region" description="Low complexity" evidence="4">
    <location>
        <begin position="282"/>
        <end position="296"/>
    </location>
</feature>
<dbReference type="InterPro" id="IPR029058">
    <property type="entry name" value="AB_hydrolase_fold"/>
</dbReference>
<evidence type="ECO:0000256" key="4">
    <source>
        <dbReference type="SAM" id="MobiDB-lite"/>
    </source>
</evidence>
<feature type="domain" description="CBM1" evidence="5">
    <location>
        <begin position="303"/>
        <end position="339"/>
    </location>
</feature>
<dbReference type="GO" id="GO:0030248">
    <property type="term" value="F:cellulose binding"/>
    <property type="evidence" value="ECO:0007669"/>
    <property type="project" value="InterPro"/>
</dbReference>
<dbReference type="EMBL" id="QVQW01000002">
    <property type="protein sequence ID" value="RKU49180.1"/>
    <property type="molecule type" value="Genomic_DNA"/>
</dbReference>
<keyword evidence="3" id="KW-1015">Disulfide bond</keyword>